<feature type="region of interest" description="Disordered" evidence="12">
    <location>
        <begin position="104"/>
        <end position="131"/>
    </location>
</feature>
<dbReference type="InterPro" id="IPR011009">
    <property type="entry name" value="Kinase-like_dom_sf"/>
</dbReference>
<feature type="compositionally biased region" description="Basic and acidic residues" evidence="12">
    <location>
        <begin position="991"/>
        <end position="1012"/>
    </location>
</feature>
<comment type="catalytic activity">
    <reaction evidence="9">
        <text>L-threonyl-[protein] + ATP = O-phospho-L-threonyl-[protein] + ADP + H(+)</text>
        <dbReference type="Rhea" id="RHEA:46608"/>
        <dbReference type="Rhea" id="RHEA-COMP:11060"/>
        <dbReference type="Rhea" id="RHEA-COMP:11605"/>
        <dbReference type="ChEBI" id="CHEBI:15378"/>
        <dbReference type="ChEBI" id="CHEBI:30013"/>
        <dbReference type="ChEBI" id="CHEBI:30616"/>
        <dbReference type="ChEBI" id="CHEBI:61977"/>
        <dbReference type="ChEBI" id="CHEBI:456216"/>
        <dbReference type="EC" id="2.7.11.1"/>
    </reaction>
</comment>
<dbReference type="Gene3D" id="3.30.200.20">
    <property type="entry name" value="Phosphorylase Kinase, domain 1"/>
    <property type="match status" value="1"/>
</dbReference>
<feature type="compositionally biased region" description="Basic and acidic residues" evidence="12">
    <location>
        <begin position="788"/>
        <end position="847"/>
    </location>
</feature>
<dbReference type="SMART" id="SM00220">
    <property type="entry name" value="S_TKc"/>
    <property type="match status" value="1"/>
</dbReference>
<evidence type="ECO:0000256" key="1">
    <source>
        <dbReference type="ARBA" id="ARBA00009903"/>
    </source>
</evidence>
<feature type="region of interest" description="Disordered" evidence="12">
    <location>
        <begin position="763"/>
        <end position="848"/>
    </location>
</feature>
<dbReference type="InterPro" id="IPR008271">
    <property type="entry name" value="Ser/Thr_kinase_AS"/>
</dbReference>
<feature type="compositionally biased region" description="Basic and acidic residues" evidence="12">
    <location>
        <begin position="1165"/>
        <end position="1179"/>
    </location>
</feature>
<feature type="compositionally biased region" description="Basic and acidic residues" evidence="12">
    <location>
        <begin position="1290"/>
        <end position="1300"/>
    </location>
</feature>
<dbReference type="PROSITE" id="PS00108">
    <property type="entry name" value="PROTEIN_KINASE_ST"/>
    <property type="match status" value="1"/>
</dbReference>
<feature type="binding site" evidence="11">
    <location>
        <position position="1608"/>
    </location>
    <ligand>
        <name>ATP</name>
        <dbReference type="ChEBI" id="CHEBI:30616"/>
    </ligand>
</feature>
<dbReference type="GO" id="GO:0004674">
    <property type="term" value="F:protein serine/threonine kinase activity"/>
    <property type="evidence" value="ECO:0007669"/>
    <property type="project" value="UniProtKB-KW"/>
</dbReference>
<dbReference type="OMA" id="DIYETKH"/>
<dbReference type="PANTHER" id="PTHR24356">
    <property type="entry name" value="SERINE/THREONINE-PROTEIN KINASE"/>
    <property type="match status" value="1"/>
</dbReference>
<feature type="compositionally biased region" description="Basic and acidic residues" evidence="12">
    <location>
        <begin position="529"/>
        <end position="550"/>
    </location>
</feature>
<evidence type="ECO:0000256" key="10">
    <source>
        <dbReference type="ARBA" id="ARBA00048679"/>
    </source>
</evidence>
<feature type="domain" description="Protein kinase" evidence="13">
    <location>
        <begin position="1579"/>
        <end position="1836"/>
    </location>
</feature>
<dbReference type="PROSITE" id="PS51285">
    <property type="entry name" value="AGC_KINASE_CTER"/>
    <property type="match status" value="1"/>
</dbReference>
<feature type="region of interest" description="Disordered" evidence="12">
    <location>
        <begin position="1234"/>
        <end position="1262"/>
    </location>
</feature>
<sequence length="1905" mass="213702">MSSRSNRYHSPARSNYGSNSTYLTPLSLCGLSPSSYGVSTGYSSRSRLYSPSSFYTPSLLSSSSYSASYKSPYRDVIWSSYYTSSPRTNWYEAYKPTIRQRPSCLSSRRSSAIDTSPRQSTKTDQNVTTHGTINRQRKTVKFVEPKRKDSVPLDLEKIRRLSDAFFDDRNNVETACAHSPERLPVTNVDNEKETKKGASIGVPVCDTEANRPNEERQERQPRARRRSRDTSGQDKKAKRVSMEISDIISEEEVQKLKAKDSITSVEPLPPPPTFISVQLADNNCQIVMDFTKDLVHVEQGKPFSTTEVVVDIPRRTSPPARTESEVVVQKVGAVEVPKQEKVFPAEVQLEKDIKQHERPEFLADNGSLCDTAHTKNKQEISPSLDGICVLEPLSCCTVDASISNVSACPTYGQVTGSVSDGPSSSHQIEASKASDVLKFAGSNVSEQQKSKCQAAGKGTPVQLLAESDDAKKKFNQTKAVADGGSGIKIEQKKDSKVDAAKPCAEPAKEHSPDPLVQSDINLQQSAKAGSKERLNNHKIADEQQPKKDKVPTVPLRFGQTKIDSVNEALTLNEELTLQQEEVAHSQQANKSKATTTHQSVLKVIEATDAVPSQKVKAEKSDKFELTKTVYLVMKENAKPQGTIAIDTSGRTEKVSKILKQAPKFKNNNETQGIPAEVADDTNEEKDSGAKRVDQRTNIIQTSLGKPEVAAEQTTAFPQIEPNTSHGNDHIGQSNIVLADPPETTNKILIKQIGIDKSLQKTKKTKTPKGIESTTKISCSTQVQPQPRIDTEPRKECEQTISEAKAHLEKKPKQEKVQEVTTNKKENRAKGNLDKDKDKIKEQEETKVENTTNDLGKIAVMTDKKPFGVTKEHNSYVETAAGKEKLIDTASDNRADHIRKNGEKETANTKVKNGKGFVDGYKRKHTNAKELGQQLLEGKANTENHIEESKEAKPNKNEKRVTNPELKFAEKNKSKIENCIAASRAKSVLTEFAKKDQEEKKLTDQSERGKSVDDLGQLHAKETPDDNTQEMIASKIKSQINVSGNRCTNSTGQISNTCSRRLTELKLKQENLNDQKKTNISVQTTEVQAQQKKELTKIDKKLSNVSEKPSASYIKTIAGPTSAGQAHKETDTPTKRKQKQKEEHQNRKHADVVNQKPRVKTGAYETETKHSDVGTREQLDANKASKFSKQKEALELPEQGPVEKIAVLKGREKFEPGNKTDETIKQSTDKKIYAPFPIVLDEKRKRQKSAQDQKQANTFTTDNEETLKFSDKNIQAKIQAKAEIPTTIEVNEDKRHKEERAPPNMPEKPFMKTKDEIFREKDLERKIAFIQQLEIQHSASSICLSSTGGTAGIVESKSKCSLEMLRKPPNKSEELGETRVVVPEQRITKKHNDVEAKRAEEQVAREDSQHHVNITQVLPVSQDNPKARKNMPPPSLDLRTAEAPSEVLHNDITIANRAVYHVVEKITTSGQSSRKEIMYQNGMSEPMKALDESTIVSKPPKSGFVKEVPNSLKLSTLQEERPASTSVSGEQQTMVEARLITGHKSERTVLECRATDEICHLRTTEQQALIRFRKYSLLDFNLLKVLGKGSFGKVFLVELRDVAIYFAMKCLKKDVVLEDDDVECTLIERQVLSLGSHNPFVCKLFCTFQTDSHLFFVMEFLRGGDLMFHVQNEGSFTEERARFYGAEIVCALKFLHRRGIVYRDLKLDNVCLDGDGHIRLIDFGMCVLRVYHYEPTAFCGTPEYMAPEVIEGRQYSYPVDWWSFGVVMYEMLRGRSPYTGCDEEELFWNVMNTEVEYPKYFSREAKNLIQNLLQRDPENRLGTPECGRGDIRDHPFFDGINWSQVERKQLTPHFKPFIHGASDVSNFDEDFTREPAVLTPIEDDVLAAMDQNIFKEFSYTNPNMTS</sequence>
<evidence type="ECO:0000313" key="15">
    <source>
        <dbReference type="EnsemblMetazoa" id="XP_022657157"/>
    </source>
</evidence>
<dbReference type="SUPFAM" id="SSF56112">
    <property type="entry name" value="Protein kinase-like (PK-like)"/>
    <property type="match status" value="1"/>
</dbReference>
<evidence type="ECO:0000313" key="16">
    <source>
        <dbReference type="Proteomes" id="UP000594260"/>
    </source>
</evidence>
<evidence type="ECO:0000256" key="5">
    <source>
        <dbReference type="ARBA" id="ARBA00022679"/>
    </source>
</evidence>
<evidence type="ECO:0000256" key="2">
    <source>
        <dbReference type="ARBA" id="ARBA00012513"/>
    </source>
</evidence>
<evidence type="ECO:0000259" key="14">
    <source>
        <dbReference type="PROSITE" id="PS51285"/>
    </source>
</evidence>
<dbReference type="FunFam" id="1.10.510.10:FF:000048">
    <property type="entry name" value="Protein kinase C"/>
    <property type="match status" value="1"/>
</dbReference>
<feature type="compositionally biased region" description="Basic and acidic residues" evidence="12">
    <location>
        <begin position="897"/>
        <end position="906"/>
    </location>
</feature>
<feature type="compositionally biased region" description="Basic and acidic residues" evidence="12">
    <location>
        <begin position="939"/>
        <end position="965"/>
    </location>
</feature>
<dbReference type="Proteomes" id="UP000594260">
    <property type="component" value="Unplaced"/>
</dbReference>
<protein>
    <recommendedName>
        <fullName evidence="2">non-specific serine/threonine protein kinase</fullName>
        <ecNumber evidence="2">2.7.11.1</ecNumber>
    </recommendedName>
</protein>
<feature type="region of interest" description="Disordered" evidence="12">
    <location>
        <begin position="1208"/>
        <end position="1227"/>
    </location>
</feature>
<evidence type="ECO:0000256" key="6">
    <source>
        <dbReference type="ARBA" id="ARBA00022741"/>
    </source>
</evidence>
<feature type="compositionally biased region" description="Basic and acidic residues" evidence="12">
    <location>
        <begin position="684"/>
        <end position="694"/>
    </location>
</feature>
<feature type="region of interest" description="Disordered" evidence="12">
    <location>
        <begin position="1099"/>
        <end position="1184"/>
    </location>
</feature>
<feature type="region of interest" description="Disordered" evidence="12">
    <location>
        <begin position="1286"/>
        <end position="1309"/>
    </location>
</feature>
<dbReference type="EC" id="2.7.11.1" evidence="2"/>
<keyword evidence="7" id="KW-0418">Kinase</keyword>
<dbReference type="KEGG" id="vde:111248682"/>
<feature type="domain" description="AGC-kinase C-terminal" evidence="14">
    <location>
        <begin position="1837"/>
        <end position="1905"/>
    </location>
</feature>
<feature type="compositionally biased region" description="Polar residues" evidence="12">
    <location>
        <begin position="1249"/>
        <end position="1260"/>
    </location>
</feature>
<dbReference type="InParanoid" id="A0A7M7JWS7"/>
<feature type="region of interest" description="Disordered" evidence="12">
    <location>
        <begin position="492"/>
        <end position="550"/>
    </location>
</feature>
<evidence type="ECO:0000256" key="11">
    <source>
        <dbReference type="PROSITE-ProRule" id="PRU10141"/>
    </source>
</evidence>
<dbReference type="Pfam" id="PF00069">
    <property type="entry name" value="Pkinase"/>
    <property type="match status" value="1"/>
</dbReference>
<keyword evidence="3" id="KW-0723">Serine/threonine-protein kinase</keyword>
<evidence type="ECO:0000256" key="8">
    <source>
        <dbReference type="ARBA" id="ARBA00022840"/>
    </source>
</evidence>
<dbReference type="InterPro" id="IPR050236">
    <property type="entry name" value="Ser_Thr_kinase_AGC"/>
</dbReference>
<dbReference type="InterPro" id="IPR000719">
    <property type="entry name" value="Prot_kinase_dom"/>
</dbReference>
<keyword evidence="8 11" id="KW-0067">ATP-binding</keyword>
<keyword evidence="6 11" id="KW-0547">Nucleotide-binding</keyword>
<evidence type="ECO:0000259" key="13">
    <source>
        <dbReference type="PROSITE" id="PS50011"/>
    </source>
</evidence>
<dbReference type="PROSITE" id="PS00107">
    <property type="entry name" value="PROTEIN_KINASE_ATP"/>
    <property type="match status" value="1"/>
</dbReference>
<comment type="catalytic activity">
    <reaction evidence="10">
        <text>L-seryl-[protein] + ATP = O-phospho-L-seryl-[protein] + ADP + H(+)</text>
        <dbReference type="Rhea" id="RHEA:17989"/>
        <dbReference type="Rhea" id="RHEA-COMP:9863"/>
        <dbReference type="Rhea" id="RHEA-COMP:11604"/>
        <dbReference type="ChEBI" id="CHEBI:15378"/>
        <dbReference type="ChEBI" id="CHEBI:29999"/>
        <dbReference type="ChEBI" id="CHEBI:30616"/>
        <dbReference type="ChEBI" id="CHEBI:83421"/>
        <dbReference type="ChEBI" id="CHEBI:456216"/>
        <dbReference type="EC" id="2.7.11.1"/>
    </reaction>
</comment>
<dbReference type="InterPro" id="IPR000961">
    <property type="entry name" value="AGC-kinase_C"/>
</dbReference>
<dbReference type="PANTHER" id="PTHR24356:SF347">
    <property type="entry name" value="PROTEIN KINASE C DELTA TYPE HOMOLOG-RELATED"/>
    <property type="match status" value="1"/>
</dbReference>
<keyword evidence="16" id="KW-1185">Reference proteome</keyword>
<reference evidence="15" key="1">
    <citation type="submission" date="2021-01" db="UniProtKB">
        <authorList>
            <consortium name="EnsemblMetazoa"/>
        </authorList>
    </citation>
    <scope>IDENTIFICATION</scope>
</reference>
<dbReference type="EnsemblMetazoa" id="XM_022801422">
    <property type="protein sequence ID" value="XP_022657157"/>
    <property type="gene ID" value="LOC111248682"/>
</dbReference>
<dbReference type="Pfam" id="PF00433">
    <property type="entry name" value="Pkinase_C"/>
    <property type="match status" value="1"/>
</dbReference>
<dbReference type="FunFam" id="3.30.200.20:FF:000103">
    <property type="entry name" value="Protein kinase C"/>
    <property type="match status" value="1"/>
</dbReference>
<evidence type="ECO:0000256" key="7">
    <source>
        <dbReference type="ARBA" id="ARBA00022777"/>
    </source>
</evidence>
<keyword evidence="5" id="KW-0808">Transferase</keyword>
<feature type="compositionally biased region" description="Basic and acidic residues" evidence="12">
    <location>
        <begin position="1125"/>
        <end position="1150"/>
    </location>
</feature>
<accession>A0A7M7JWS7</accession>
<feature type="region of interest" description="Disordered" evidence="12">
    <location>
        <begin position="183"/>
        <end position="243"/>
    </location>
</feature>
<dbReference type="InterPro" id="IPR017892">
    <property type="entry name" value="Pkinase_C"/>
</dbReference>
<dbReference type="PROSITE" id="PS50011">
    <property type="entry name" value="PROTEIN_KINASE_DOM"/>
    <property type="match status" value="1"/>
</dbReference>
<dbReference type="GeneID" id="111248682"/>
<evidence type="ECO:0000256" key="12">
    <source>
        <dbReference type="SAM" id="MobiDB-lite"/>
    </source>
</evidence>
<dbReference type="GO" id="GO:0015630">
    <property type="term" value="C:microtubule cytoskeleton"/>
    <property type="evidence" value="ECO:0007669"/>
    <property type="project" value="UniProtKB-ARBA"/>
</dbReference>
<dbReference type="GO" id="GO:0005524">
    <property type="term" value="F:ATP binding"/>
    <property type="evidence" value="ECO:0007669"/>
    <property type="project" value="UniProtKB-UniRule"/>
</dbReference>
<feature type="region of interest" description="Disordered" evidence="12">
    <location>
        <begin position="665"/>
        <end position="709"/>
    </location>
</feature>
<feature type="region of interest" description="Disordered" evidence="12">
    <location>
        <begin position="991"/>
        <end position="1028"/>
    </location>
</feature>
<feature type="compositionally biased region" description="Basic and acidic residues" evidence="12">
    <location>
        <begin position="208"/>
        <end position="221"/>
    </location>
</feature>
<dbReference type="InterPro" id="IPR017441">
    <property type="entry name" value="Protein_kinase_ATP_BS"/>
</dbReference>
<dbReference type="SMART" id="SM00133">
    <property type="entry name" value="S_TK_X"/>
    <property type="match status" value="1"/>
</dbReference>
<feature type="compositionally biased region" description="Polar residues" evidence="12">
    <location>
        <begin position="518"/>
        <end position="527"/>
    </location>
</feature>
<dbReference type="OrthoDB" id="10616603at2759"/>
<dbReference type="Gene3D" id="1.10.510.10">
    <property type="entry name" value="Transferase(Phosphotransferase) domain 1"/>
    <property type="match status" value="1"/>
</dbReference>
<dbReference type="GO" id="GO:0035556">
    <property type="term" value="P:intracellular signal transduction"/>
    <property type="evidence" value="ECO:0007669"/>
    <property type="project" value="TreeGrafter"/>
</dbReference>
<name>A0A7M7JWS7_VARDE</name>
<proteinExistence type="inferred from homology"/>
<feature type="region of interest" description="Disordered" evidence="12">
    <location>
        <begin position="1"/>
        <end position="20"/>
    </location>
</feature>
<dbReference type="RefSeq" id="XP_022657157.1">
    <property type="nucleotide sequence ID" value="XM_022801422.1"/>
</dbReference>
<evidence type="ECO:0000256" key="9">
    <source>
        <dbReference type="ARBA" id="ARBA00047899"/>
    </source>
</evidence>
<comment type="similarity">
    <text evidence="1">Belongs to the protein kinase superfamily. AGC Ser/Thr protein kinase family.</text>
</comment>
<evidence type="ECO:0000256" key="3">
    <source>
        <dbReference type="ARBA" id="ARBA00022527"/>
    </source>
</evidence>
<feature type="compositionally biased region" description="Polar residues" evidence="12">
    <location>
        <begin position="771"/>
        <end position="784"/>
    </location>
</feature>
<feature type="region of interest" description="Disordered" evidence="12">
    <location>
        <begin position="897"/>
        <end position="965"/>
    </location>
</feature>
<keyword evidence="4" id="KW-0597">Phosphoprotein</keyword>
<evidence type="ECO:0000256" key="4">
    <source>
        <dbReference type="ARBA" id="ARBA00022553"/>
    </source>
</evidence>
<organism evidence="15 16">
    <name type="scientific">Varroa destructor</name>
    <name type="common">Honeybee mite</name>
    <dbReference type="NCBI Taxonomy" id="109461"/>
    <lineage>
        <taxon>Eukaryota</taxon>
        <taxon>Metazoa</taxon>
        <taxon>Ecdysozoa</taxon>
        <taxon>Arthropoda</taxon>
        <taxon>Chelicerata</taxon>
        <taxon>Arachnida</taxon>
        <taxon>Acari</taxon>
        <taxon>Parasitiformes</taxon>
        <taxon>Mesostigmata</taxon>
        <taxon>Gamasina</taxon>
        <taxon>Dermanyssoidea</taxon>
        <taxon>Varroidae</taxon>
        <taxon>Varroa</taxon>
    </lineage>
</organism>